<dbReference type="Pfam" id="PF00548">
    <property type="entry name" value="Peptidase_C3"/>
    <property type="match status" value="1"/>
</dbReference>
<evidence type="ECO:0000256" key="4">
    <source>
        <dbReference type="ARBA" id="ARBA00020107"/>
    </source>
</evidence>
<dbReference type="RefSeq" id="YP_010796389.1">
    <property type="nucleotide sequence ID" value="NC_076009.1"/>
</dbReference>
<dbReference type="Pfam" id="PF00073">
    <property type="entry name" value="Rhv"/>
    <property type="match status" value="2"/>
</dbReference>
<evidence type="ECO:0000259" key="32">
    <source>
        <dbReference type="PROSITE" id="PS50507"/>
    </source>
</evidence>
<evidence type="ECO:0000313" key="36">
    <source>
        <dbReference type="Proteomes" id="UP000501391"/>
    </source>
</evidence>
<keyword evidence="26" id="KW-0406">Ion transport</keyword>
<keyword evidence="30" id="KW-0407">Ion channel</keyword>
<dbReference type="Gene3D" id="3.30.70.270">
    <property type="match status" value="1"/>
</dbReference>
<evidence type="ECO:0000256" key="3">
    <source>
        <dbReference type="ARBA" id="ARBA00006029"/>
    </source>
</evidence>
<evidence type="ECO:0000256" key="21">
    <source>
        <dbReference type="ARBA" id="ARBA00022840"/>
    </source>
</evidence>
<evidence type="ECO:0000256" key="10">
    <source>
        <dbReference type="ARBA" id="ARBA00022561"/>
    </source>
</evidence>
<dbReference type="InterPro" id="IPR001205">
    <property type="entry name" value="RNA-dir_pol_C"/>
</dbReference>
<dbReference type="GO" id="GO:0015267">
    <property type="term" value="F:channel activity"/>
    <property type="evidence" value="ECO:0007669"/>
    <property type="project" value="UniProtKB-KW"/>
</dbReference>
<dbReference type="InterPro" id="IPR024354">
    <property type="entry name" value="Hepatitis_A_VP1-2A"/>
</dbReference>
<keyword evidence="15" id="KW-1143">T=pseudo3 icosahedral capsid protein</keyword>
<dbReference type="SUPFAM" id="SSF52540">
    <property type="entry name" value="P-loop containing nucleoside triphosphate hydrolases"/>
    <property type="match status" value="1"/>
</dbReference>
<keyword evidence="5" id="KW-0813">Transport</keyword>
<keyword evidence="24" id="KW-0693">Viral RNA replication</keyword>
<evidence type="ECO:0000256" key="27">
    <source>
        <dbReference type="ARBA" id="ARBA00023136"/>
    </source>
</evidence>
<dbReference type="InterPro" id="IPR033703">
    <property type="entry name" value="Rhv-like"/>
</dbReference>
<keyword evidence="23" id="KW-1043">Host membrane</keyword>
<dbReference type="EMBL" id="MG600070">
    <property type="protein sequence ID" value="AVM87440.1"/>
    <property type="molecule type" value="Genomic_RNA"/>
</dbReference>
<dbReference type="GO" id="GO:0006508">
    <property type="term" value="P:proteolysis"/>
    <property type="evidence" value="ECO:0007669"/>
    <property type="project" value="UniProtKB-KW"/>
</dbReference>
<evidence type="ECO:0000256" key="20">
    <source>
        <dbReference type="ARBA" id="ARBA00022807"/>
    </source>
</evidence>
<dbReference type="InterPro" id="IPR001676">
    <property type="entry name" value="Picornavirus_capsid"/>
</dbReference>
<dbReference type="SUPFAM" id="SSF56672">
    <property type="entry name" value="DNA/RNA polymerases"/>
    <property type="match status" value="1"/>
</dbReference>
<dbReference type="CDD" id="cd00205">
    <property type="entry name" value="rhv_like"/>
    <property type="match status" value="2"/>
</dbReference>
<evidence type="ECO:0000256" key="28">
    <source>
        <dbReference type="ARBA" id="ARBA00023200"/>
    </source>
</evidence>
<dbReference type="InterPro" id="IPR007094">
    <property type="entry name" value="RNA-dir_pol_PSvirus"/>
</dbReference>
<dbReference type="InterPro" id="IPR000199">
    <property type="entry name" value="Peptidase_C3A/C3B_picornavir"/>
</dbReference>
<dbReference type="GO" id="GO:0019062">
    <property type="term" value="P:virion attachment to host cell"/>
    <property type="evidence" value="ECO:0007669"/>
    <property type="project" value="UniProtKB-KW"/>
</dbReference>
<keyword evidence="17" id="KW-0378">Hydrolase</keyword>
<evidence type="ECO:0000256" key="9">
    <source>
        <dbReference type="ARBA" id="ARBA00022553"/>
    </source>
</evidence>
<dbReference type="GO" id="GO:0044162">
    <property type="term" value="C:host cell cytoplasmic vesicle membrane"/>
    <property type="evidence" value="ECO:0007669"/>
    <property type="project" value="UniProtKB-SubCell"/>
</dbReference>
<dbReference type="InterPro" id="IPR000605">
    <property type="entry name" value="Helicase_SF3_ssDNA/RNA_vir"/>
</dbReference>
<keyword evidence="21" id="KW-0067">ATP-binding</keyword>
<keyword evidence="28" id="KW-1035">Host cytoplasm</keyword>
<dbReference type="Pfam" id="PF12944">
    <property type="entry name" value="HAV_VP"/>
    <property type="match status" value="1"/>
</dbReference>
<proteinExistence type="inferred from homology"/>
<dbReference type="SUPFAM" id="SSF50494">
    <property type="entry name" value="Trypsin-like serine proteases"/>
    <property type="match status" value="1"/>
</dbReference>
<evidence type="ECO:0000256" key="18">
    <source>
        <dbReference type="ARBA" id="ARBA00022804"/>
    </source>
</evidence>
<evidence type="ECO:0000256" key="24">
    <source>
        <dbReference type="ARBA" id="ARBA00022953"/>
    </source>
</evidence>
<dbReference type="InterPro" id="IPR043128">
    <property type="entry name" value="Rev_trsase/Diguanyl_cyclase"/>
</dbReference>
<keyword evidence="12" id="KW-0645">Protease</keyword>
<keyword evidence="36" id="KW-1185">Reference proteome</keyword>
<dbReference type="InterPro" id="IPR044067">
    <property type="entry name" value="PCV_3C_PRO"/>
</dbReference>
<dbReference type="PROSITE" id="PS51218">
    <property type="entry name" value="SF3_HELICASE_2"/>
    <property type="match status" value="1"/>
</dbReference>
<evidence type="ECO:0000256" key="23">
    <source>
        <dbReference type="ARBA" id="ARBA00022870"/>
    </source>
</evidence>
<dbReference type="GO" id="GO:0003724">
    <property type="term" value="F:RNA helicase activity"/>
    <property type="evidence" value="ECO:0007669"/>
    <property type="project" value="InterPro"/>
</dbReference>
<evidence type="ECO:0000256" key="17">
    <source>
        <dbReference type="ARBA" id="ARBA00022801"/>
    </source>
</evidence>
<keyword evidence="31" id="KW-0175">Coiled coil</keyword>
<evidence type="ECO:0000256" key="19">
    <source>
        <dbReference type="ARBA" id="ARBA00022806"/>
    </source>
</evidence>
<keyword evidence="16" id="KW-0547">Nucleotide-binding</keyword>
<dbReference type="GO" id="GO:0006351">
    <property type="term" value="P:DNA-templated transcription"/>
    <property type="evidence" value="ECO:0007669"/>
    <property type="project" value="InterPro"/>
</dbReference>
<feature type="domain" description="Peptidase C3" evidence="34">
    <location>
        <begin position="1684"/>
        <end position="1890"/>
    </location>
</feature>
<evidence type="ECO:0000259" key="34">
    <source>
        <dbReference type="PROSITE" id="PS51874"/>
    </source>
</evidence>
<reference evidence="35 36" key="1">
    <citation type="journal article" date="2018" name="Nature">
        <title>The evolutionary history of vertebrate RNA viruses.</title>
        <authorList>
            <person name="Shi M."/>
            <person name="Lin X.D."/>
            <person name="Chen X."/>
            <person name="Tian J.H."/>
            <person name="Chen L.J."/>
            <person name="Li K."/>
            <person name="Wang W."/>
            <person name="Eden J.S."/>
            <person name="Shen J.J."/>
            <person name="Liu L."/>
            <person name="Holmes E.C."/>
            <person name="Zhang Y.Z."/>
        </authorList>
    </citation>
    <scope>NUCLEOTIDE SEQUENCE [LARGE SCALE GENOMIC DNA]</scope>
    <source>
        <strain evidence="35 36">LXMC34076</strain>
    </source>
</reference>
<dbReference type="GO" id="GO:0004197">
    <property type="term" value="F:cysteine-type endopeptidase activity"/>
    <property type="evidence" value="ECO:0007669"/>
    <property type="project" value="InterPro"/>
</dbReference>
<dbReference type="GO" id="GO:0005198">
    <property type="term" value="F:structural molecule activity"/>
    <property type="evidence" value="ECO:0007669"/>
    <property type="project" value="InterPro"/>
</dbReference>
<dbReference type="GO" id="GO:0034220">
    <property type="term" value="P:monoatomic ion transmembrane transport"/>
    <property type="evidence" value="ECO:0007669"/>
    <property type="project" value="UniProtKB-KW"/>
</dbReference>
<keyword evidence="7" id="KW-1036">Host cytoplasmic vesicle</keyword>
<keyword evidence="22" id="KW-0946">Virion</keyword>
<evidence type="ECO:0000259" key="33">
    <source>
        <dbReference type="PROSITE" id="PS51218"/>
    </source>
</evidence>
<dbReference type="Pfam" id="PF00680">
    <property type="entry name" value="RdRP_1"/>
    <property type="match status" value="1"/>
</dbReference>
<dbReference type="InterPro" id="IPR027417">
    <property type="entry name" value="P-loop_NTPase"/>
</dbReference>
<dbReference type="GeneID" id="80533864"/>
<evidence type="ECO:0000256" key="29">
    <source>
        <dbReference type="ARBA" id="ARBA00023296"/>
    </source>
</evidence>
<evidence type="ECO:0000256" key="2">
    <source>
        <dbReference type="ARBA" id="ARBA00004328"/>
    </source>
</evidence>
<dbReference type="GO" id="GO:0005524">
    <property type="term" value="F:ATP binding"/>
    <property type="evidence" value="ECO:0007669"/>
    <property type="project" value="UniProtKB-KW"/>
</dbReference>
<dbReference type="CDD" id="cd23229">
    <property type="entry name" value="Fipivirus_RdRp"/>
    <property type="match status" value="1"/>
</dbReference>
<evidence type="ECO:0000256" key="14">
    <source>
        <dbReference type="ARBA" id="ARBA00022695"/>
    </source>
</evidence>
<keyword evidence="9" id="KW-0597">Phosphoprotein</keyword>
<evidence type="ECO:0000313" key="35">
    <source>
        <dbReference type="EMBL" id="AVM87440.1"/>
    </source>
</evidence>
<accession>A0A2P1GN85</accession>
<evidence type="ECO:0000256" key="25">
    <source>
        <dbReference type="ARBA" id="ARBA00023039"/>
    </source>
</evidence>
<protein>
    <recommendedName>
        <fullName evidence="4">Genome polyprotein</fullName>
    </recommendedName>
</protein>
<dbReference type="KEGG" id="vg:80533864"/>
<dbReference type="PRINTS" id="PR00918">
    <property type="entry name" value="CALICVIRUSNS"/>
</dbReference>
<evidence type="ECO:0000256" key="31">
    <source>
        <dbReference type="SAM" id="Coils"/>
    </source>
</evidence>
<dbReference type="Gene3D" id="2.60.120.20">
    <property type="match status" value="3"/>
</dbReference>
<dbReference type="GO" id="GO:0003723">
    <property type="term" value="F:RNA binding"/>
    <property type="evidence" value="ECO:0007669"/>
    <property type="project" value="InterPro"/>
</dbReference>
<name>A0A2P1GN85_9PICO</name>
<dbReference type="Proteomes" id="UP000501391">
    <property type="component" value="Segment"/>
</dbReference>
<keyword evidence="8" id="KW-0191">Covalent protein-RNA linkage</keyword>
<dbReference type="Pfam" id="PF00910">
    <property type="entry name" value="RNA_helicase"/>
    <property type="match status" value="1"/>
</dbReference>
<evidence type="ECO:0000256" key="11">
    <source>
        <dbReference type="ARBA" id="ARBA00022581"/>
    </source>
</evidence>
<keyword evidence="20" id="KW-0788">Thiol protease</keyword>
<keyword evidence="27" id="KW-0472">Membrane</keyword>
<evidence type="ECO:0000256" key="13">
    <source>
        <dbReference type="ARBA" id="ARBA00022679"/>
    </source>
</evidence>
<dbReference type="InterPro" id="IPR014759">
    <property type="entry name" value="Helicase_SF3_ssRNA_vir"/>
</dbReference>
<dbReference type="Gene3D" id="1.20.960.20">
    <property type="match status" value="1"/>
</dbReference>
<keyword evidence="29" id="KW-1160">Virus entry into host cell</keyword>
<keyword evidence="6" id="KW-0696">RNA-directed RNA polymerase</keyword>
<dbReference type="Gene3D" id="2.40.10.10">
    <property type="entry name" value="Trypsin-like serine proteases"/>
    <property type="match status" value="1"/>
</dbReference>
<feature type="coiled-coil region" evidence="31">
    <location>
        <begin position="736"/>
        <end position="763"/>
    </location>
</feature>
<sequence length="2402" mass="265366">MSFSKAIGDLADGAKGALSLVGLAKPIEEERGVNDRVQMVGGGQFISVSQQSVAPLEQGAAVTEHLLASVDKPADKETQGERWYPLGAMDWTTAQGKFASVGQMDFPEAFKQDRLAIAGLLAYHTYVRYTLELQIIINPTNFQQGLLMVAVLPPAVQTRASYAAYLTLPSGILNCNINNTVTIRVPFVHTRNLATLHALTGGPANVPNLRLTVRVLSQLRNATGTSSDVSIKVIGRMTDLQLHGIRPRAQMMKVIIQPSAGVLNLSNPEGTKPDIDLAVGGEGWLPDATSAAGLVVKDLTKHIETSCYVFSFSIITTAAKGTKLATWLVKPEWRPETYQGQKHPSNLTALAQYYTYWRGDIVFDIIFAATKFHSCRLMISFIPGQTTAPTYGEAESSSISIFDINGVNSTASFRVPYVSDRPYVPTFESIGVVTVWVVNRMTAPANVSNTVECTIMMKGADTFAFYAPALTTIVGQAGDDDAEIASTPVEDASSGQLKQDNIAAKPAFAIEEPHMRASKGGTFPELKPGTERHSRPHMTMMNLLGRARFYDQVSAAAEDFQFSVPIYFNTMNAHLRGLLALGYGYRGPITFLVHIDVDGNLFSEIGFFPGDAPVGDSLDVLTAVGMCRVEVRQTTTIKIKLPWYSDLSMVSSYEDGDDLFGTVRFHGNSNTPFSMRFDIALTPESEILWHCPVMFSSEYAFQPSVIKVDQDRLVREKKAIATKKEQQQDDHDHRVKKTLVLTQEALEKQLADIKQRCKELEKNTTPSAKETNPFVDDIDPAIGQSGYGEEITDIVSCHDILPGDVTEQCEQNNQSPKCSLVRTTFSNSVSYWHYGVLVDTGDNQMIYDLVPDKKGIFWFIECTAHIRCIPICEDGPWQIVHPAVDDEICWSFIKTSLIKPQIYSITSYNCESWAKQATMSPEGTQIEVAMDMADIIGNTLRTVAQSDVDKLAKDIKDKQFQEVLFFDELESDTDYSDAEEEVKKKPSGDREPSWIKSKWKGVSDYVTSSFVPSKQIEEKIDRHAKDLKSTVIKNFQDAYNSIKDNIGPKSPFVTGIAKRMRQTVVSIAQGVLDLISLFCQLYALARVKDPDVRAALCVSLVCNVARYALIFTKDVIDRAISKIISGEETTKAMSDDLAETICDLAADAFGALVYKNTTGQSFMSCVKNLTVVSAGFVCVKNCMNMVKELLNAAKIWCCPRSKEAKLHSVLKKAHDIVPKLCEQASQLSVKIVRTHAEKSEHVQQCVEAHQRLNTWYRWCLSSDQPKYAALARGISHHLAQLSHAIQENDCQRTDPTRPEPFVVYIYGEPGGGKSILTNALAAALAIENGGGKEDIYSKPLGAEFWDGYAGQAVVIMDDLGQDASGEDFMHFCQMVSCNPVRLNHAALSDKGGVFSSNIIVASSNQPIPKPGTITTQAAVLRRMHCIVQVTPHPNCVTASGTLSIKKAKDGDMLQDMSCLTISRMRWNKPDKTEPKMSSLVHVKDISFDDLVETVCMSVEHRVQMDKDMSEVFFSYQPKNYAKAQSDDEVFTFTSRPKNGKSMMEHVEVKDPLTPPTMESSRVDWDIWRGREYDLEKQLNLAYDAVSGNMPKIKALDDYISRCVWTQYELDAEQAKKVKDALAWKEARSLKWKSIMSKFKWFCVIVGVIGIAMAAWSYFTKDPVEASSPYDVQQANIKSVVKAKASDEGQSFKDRTRLAMANTCKLGVSKTVNGKATYTWVGHCLFVAGRTCVTTLHSLHGADGIVIKNKGVNTAYSSADYILDEVPESDLAFITLNQGEQHRDISKLFIQHDQIQCIGNVTGAVCFNADGESYPMVSVKYCADKTYAHPTEGVEDISVVGLFTALGRGVPGCCGMPWVSHSSSIDCAIIGIHCAGNAASSWCTIVTQELIQKHMGATGQSKIRAITDFPNKLSVATKTKLKPSVLSEFVPCTKQPAALGEWDRRSKCDPWGVMFNKWISGVKPEPRYWSRHVDSWKQRVKPLRAIASDHGIHLPTSLDEVIEGIPGMEGLDMKTSAGYPWAEQNIRKKDIITKYRDVLEEQVNAIENYIMAPGQHKPEVIYINYLKDELLPSSKVECGATRIICGAPIQLVCAWKKVFGAAIATVHTEHVRDNYTGCCVGIDPDIAWTDIDTSGMCICIDYSKFDGSMQTFNIEGALRILGYIAGLMDEQSNRAAEFIYDVRSVWGQSLVHTVGPLPSGCPSTSIIGSIANVMALTLAMVHASGQILPVVFDNVRVLTYGDDVLAHLTPAFVEVLDTECMVSYLHSTFGMVATGVSKDVAPSVTSEPTFLKRGFRQCSVVQLVHPTISVETIYQILAWTRRGTDFQQHVDAAMNFAMHHGEQFYDKVREIIDTSSTYLTYSYADLHEKWVSVVTMQSADCIEQIDVEYHSITAIPDNAIMNA</sequence>
<dbReference type="InterPro" id="IPR029053">
    <property type="entry name" value="Viral_coat"/>
</dbReference>
<keyword evidence="25" id="KW-1182">Viral ion channel</keyword>
<evidence type="ECO:0000256" key="6">
    <source>
        <dbReference type="ARBA" id="ARBA00022484"/>
    </source>
</evidence>
<evidence type="ECO:0000256" key="16">
    <source>
        <dbReference type="ARBA" id="ARBA00022741"/>
    </source>
</evidence>
<evidence type="ECO:0000256" key="5">
    <source>
        <dbReference type="ARBA" id="ARBA00022448"/>
    </source>
</evidence>
<feature type="domain" description="RdRp catalytic" evidence="32">
    <location>
        <begin position="2134"/>
        <end position="2255"/>
    </location>
</feature>
<keyword evidence="13" id="KW-0808">Transferase</keyword>
<organism evidence="35 36">
    <name type="scientific">fipivirus E1</name>
    <dbReference type="NCBI Taxonomy" id="2116189"/>
    <lineage>
        <taxon>Viruses</taxon>
        <taxon>Riboviria</taxon>
        <taxon>Orthornavirae</taxon>
        <taxon>Pisuviricota</taxon>
        <taxon>Pisoniviricetes</taxon>
        <taxon>Picornavirales</taxon>
        <taxon>Picornaviridae</taxon>
        <taxon>Heptrevirinae</taxon>
        <taxon>Fipivirus</taxon>
        <taxon>Fipivirus ebanjoi</taxon>
        <taxon>Fipivirus E</taxon>
    </lineage>
</organism>
<evidence type="ECO:0000256" key="30">
    <source>
        <dbReference type="ARBA" id="ARBA00023303"/>
    </source>
</evidence>
<comment type="similarity">
    <text evidence="3">Belongs to the picornaviridae polyprotein family.</text>
</comment>
<keyword evidence="10" id="KW-0167">Capsid protein</keyword>
<evidence type="ECO:0000256" key="15">
    <source>
        <dbReference type="ARBA" id="ARBA00022706"/>
    </source>
</evidence>
<keyword evidence="11" id="KW-0945">Host-virus interaction</keyword>
<feature type="domain" description="SF3 helicase" evidence="33">
    <location>
        <begin position="1278"/>
        <end position="1442"/>
    </location>
</feature>
<evidence type="ECO:0000256" key="8">
    <source>
        <dbReference type="ARBA" id="ARBA00022520"/>
    </source>
</evidence>
<keyword evidence="14" id="KW-0548">Nucleotidyltransferase</keyword>
<dbReference type="InterPro" id="IPR009003">
    <property type="entry name" value="Peptidase_S1_PA"/>
</dbReference>
<dbReference type="GO" id="GO:0003968">
    <property type="term" value="F:RNA-directed RNA polymerase activity"/>
    <property type="evidence" value="ECO:0007669"/>
    <property type="project" value="UniProtKB-KW"/>
</dbReference>
<keyword evidence="18" id="KW-1161">Viral attachment to host cell</keyword>
<dbReference type="GO" id="GO:0039618">
    <property type="term" value="C:T=pseudo3 icosahedral viral capsid"/>
    <property type="evidence" value="ECO:0007669"/>
    <property type="project" value="UniProtKB-KW"/>
</dbReference>
<dbReference type="PROSITE" id="PS51874">
    <property type="entry name" value="PCV_3C_PRO"/>
    <property type="match status" value="1"/>
</dbReference>
<keyword evidence="19" id="KW-0347">Helicase</keyword>
<dbReference type="PROSITE" id="PS50507">
    <property type="entry name" value="RDRP_SSRNA_POS"/>
    <property type="match status" value="1"/>
</dbReference>
<dbReference type="InterPro" id="IPR043504">
    <property type="entry name" value="Peptidase_S1_PA_chymotrypsin"/>
</dbReference>
<evidence type="ECO:0000256" key="26">
    <source>
        <dbReference type="ARBA" id="ARBA00023065"/>
    </source>
</evidence>
<dbReference type="InterPro" id="IPR004004">
    <property type="entry name" value="Helic/Pol/Pept_Calicivir-typ"/>
</dbReference>
<dbReference type="GO" id="GO:0039694">
    <property type="term" value="P:viral RNA genome replication"/>
    <property type="evidence" value="ECO:0007669"/>
    <property type="project" value="InterPro"/>
</dbReference>
<evidence type="ECO:0000256" key="1">
    <source>
        <dbReference type="ARBA" id="ARBA00004295"/>
    </source>
</evidence>
<dbReference type="GO" id="GO:0046718">
    <property type="term" value="P:symbiont entry into host cell"/>
    <property type="evidence" value="ECO:0007669"/>
    <property type="project" value="UniProtKB-KW"/>
</dbReference>
<comment type="subcellular location">
    <subcellularLocation>
        <location evidence="1">Host cytoplasmic vesicle membrane</location>
        <topology evidence="1">Peripheral membrane protein</topology>
        <orientation evidence="1">Cytoplasmic side</orientation>
    </subcellularLocation>
    <subcellularLocation>
        <location evidence="2">Virion</location>
    </subcellularLocation>
</comment>
<evidence type="ECO:0000256" key="22">
    <source>
        <dbReference type="ARBA" id="ARBA00022844"/>
    </source>
</evidence>
<dbReference type="InterPro" id="IPR043502">
    <property type="entry name" value="DNA/RNA_pol_sf"/>
</dbReference>
<evidence type="ECO:0000256" key="7">
    <source>
        <dbReference type="ARBA" id="ARBA00022488"/>
    </source>
</evidence>
<dbReference type="SUPFAM" id="SSF88633">
    <property type="entry name" value="Positive stranded ssRNA viruses"/>
    <property type="match status" value="3"/>
</dbReference>
<evidence type="ECO:0000256" key="12">
    <source>
        <dbReference type="ARBA" id="ARBA00022670"/>
    </source>
</evidence>